<organism evidence="1 2">
    <name type="scientific">Rhamnella rubrinervis</name>
    <dbReference type="NCBI Taxonomy" id="2594499"/>
    <lineage>
        <taxon>Eukaryota</taxon>
        <taxon>Viridiplantae</taxon>
        <taxon>Streptophyta</taxon>
        <taxon>Embryophyta</taxon>
        <taxon>Tracheophyta</taxon>
        <taxon>Spermatophyta</taxon>
        <taxon>Magnoliopsida</taxon>
        <taxon>eudicotyledons</taxon>
        <taxon>Gunneridae</taxon>
        <taxon>Pentapetalae</taxon>
        <taxon>rosids</taxon>
        <taxon>fabids</taxon>
        <taxon>Rosales</taxon>
        <taxon>Rhamnaceae</taxon>
        <taxon>rhamnoid group</taxon>
        <taxon>Rhamneae</taxon>
        <taxon>Rhamnella</taxon>
    </lineage>
</organism>
<sequence>MGLPRERLVSAYAWTSLDHDQRVPQTSAPRPKEPTFELAQLSEPNPRAQVSLSVYHPNSTPDLRLSSLDLSSRTLACAKTISFTDFLPSGGSQVTRLLGHTQFPTRSKNPPLATNFKRTGPKSFVLIQAIEPPIQNI</sequence>
<protein>
    <submittedName>
        <fullName evidence="1">Uncharacterized protein</fullName>
    </submittedName>
</protein>
<evidence type="ECO:0000313" key="1">
    <source>
        <dbReference type="EMBL" id="KAF3443040.1"/>
    </source>
</evidence>
<evidence type="ECO:0000313" key="2">
    <source>
        <dbReference type="Proteomes" id="UP000796880"/>
    </source>
</evidence>
<reference evidence="1" key="1">
    <citation type="submission" date="2020-03" db="EMBL/GenBank/DDBJ databases">
        <title>A high-quality chromosome-level genome assembly of a woody plant with both climbing and erect habits, Rhamnella rubrinervis.</title>
        <authorList>
            <person name="Lu Z."/>
            <person name="Yang Y."/>
            <person name="Zhu X."/>
            <person name="Sun Y."/>
        </authorList>
    </citation>
    <scope>NUCLEOTIDE SEQUENCE</scope>
    <source>
        <strain evidence="1">BYM</strain>
        <tissue evidence="1">Leaf</tissue>
    </source>
</reference>
<dbReference type="AlphaFoldDB" id="A0A8K0GZT9"/>
<gene>
    <name evidence="1" type="ORF">FNV43_RR16961</name>
</gene>
<keyword evidence="2" id="KW-1185">Reference proteome</keyword>
<name>A0A8K0GZT9_9ROSA</name>
<dbReference type="EMBL" id="VOIH02000007">
    <property type="protein sequence ID" value="KAF3443040.1"/>
    <property type="molecule type" value="Genomic_DNA"/>
</dbReference>
<dbReference type="Proteomes" id="UP000796880">
    <property type="component" value="Unassembled WGS sequence"/>
</dbReference>
<accession>A0A8K0GZT9</accession>
<comment type="caution">
    <text evidence="1">The sequence shown here is derived from an EMBL/GenBank/DDBJ whole genome shotgun (WGS) entry which is preliminary data.</text>
</comment>
<proteinExistence type="predicted"/>